<dbReference type="PANTHER" id="PTHR30250">
    <property type="entry name" value="PST FAMILY PREDICTED COLANIC ACID TRANSPORTER"/>
    <property type="match status" value="1"/>
</dbReference>
<feature type="transmembrane region" description="Helical" evidence="6">
    <location>
        <begin position="37"/>
        <end position="61"/>
    </location>
</feature>
<feature type="transmembrane region" description="Helical" evidence="6">
    <location>
        <begin position="282"/>
        <end position="302"/>
    </location>
</feature>
<comment type="subcellular location">
    <subcellularLocation>
        <location evidence="1">Cell membrane</location>
        <topology evidence="1">Multi-pass membrane protein</topology>
    </subcellularLocation>
</comment>
<accession>A0ABN0WZ52</accession>
<evidence type="ECO:0000256" key="5">
    <source>
        <dbReference type="ARBA" id="ARBA00023136"/>
    </source>
</evidence>
<feature type="transmembrane region" description="Helical" evidence="6">
    <location>
        <begin position="82"/>
        <end position="102"/>
    </location>
</feature>
<dbReference type="PANTHER" id="PTHR30250:SF26">
    <property type="entry name" value="PSMA PROTEIN"/>
    <property type="match status" value="1"/>
</dbReference>
<keyword evidence="3 6" id="KW-0812">Transmembrane</keyword>
<feature type="transmembrane region" description="Helical" evidence="6">
    <location>
        <begin position="168"/>
        <end position="191"/>
    </location>
</feature>
<dbReference type="RefSeq" id="WP_252806605.1">
    <property type="nucleotide sequence ID" value="NZ_BAAABM010000045.1"/>
</dbReference>
<dbReference type="Proteomes" id="UP001501822">
    <property type="component" value="Unassembled WGS sequence"/>
</dbReference>
<evidence type="ECO:0000313" key="7">
    <source>
        <dbReference type="EMBL" id="GAA0351027.1"/>
    </source>
</evidence>
<comment type="caution">
    <text evidence="7">The sequence shown here is derived from an EMBL/GenBank/DDBJ whole genome shotgun (WGS) entry which is preliminary data.</text>
</comment>
<keyword evidence="8" id="KW-1185">Reference proteome</keyword>
<feature type="transmembrane region" description="Helical" evidence="6">
    <location>
        <begin position="108"/>
        <end position="130"/>
    </location>
</feature>
<gene>
    <name evidence="7" type="ORF">GCM10010151_45830</name>
</gene>
<feature type="transmembrane region" description="Helical" evidence="6">
    <location>
        <begin position="142"/>
        <end position="162"/>
    </location>
</feature>
<protein>
    <submittedName>
        <fullName evidence="7">Membrane protein</fullName>
    </submittedName>
</protein>
<evidence type="ECO:0000256" key="4">
    <source>
        <dbReference type="ARBA" id="ARBA00022989"/>
    </source>
</evidence>
<reference evidence="7 8" key="1">
    <citation type="journal article" date="2019" name="Int. J. Syst. Evol. Microbiol.">
        <title>The Global Catalogue of Microorganisms (GCM) 10K type strain sequencing project: providing services to taxonomists for standard genome sequencing and annotation.</title>
        <authorList>
            <consortium name="The Broad Institute Genomics Platform"/>
            <consortium name="The Broad Institute Genome Sequencing Center for Infectious Disease"/>
            <person name="Wu L."/>
            <person name="Ma J."/>
        </authorList>
    </citation>
    <scope>NUCLEOTIDE SEQUENCE [LARGE SCALE GENOMIC DNA]</scope>
    <source>
        <strain evidence="7 8">JCM 3146</strain>
    </source>
</reference>
<feature type="transmembrane region" description="Helical" evidence="6">
    <location>
        <begin position="352"/>
        <end position="372"/>
    </location>
</feature>
<feature type="transmembrane region" description="Helical" evidence="6">
    <location>
        <begin position="308"/>
        <end position="331"/>
    </location>
</feature>
<keyword evidence="4 6" id="KW-1133">Transmembrane helix</keyword>
<name>A0ABN0WZ52_9ACTN</name>
<evidence type="ECO:0000256" key="1">
    <source>
        <dbReference type="ARBA" id="ARBA00004651"/>
    </source>
</evidence>
<proteinExistence type="predicted"/>
<dbReference type="EMBL" id="BAAABM010000045">
    <property type="protein sequence ID" value="GAA0351027.1"/>
    <property type="molecule type" value="Genomic_DNA"/>
</dbReference>
<evidence type="ECO:0000256" key="2">
    <source>
        <dbReference type="ARBA" id="ARBA00022475"/>
    </source>
</evidence>
<dbReference type="InterPro" id="IPR050833">
    <property type="entry name" value="Poly_Biosynth_Transport"/>
</dbReference>
<feature type="transmembrane region" description="Helical" evidence="6">
    <location>
        <begin position="378"/>
        <end position="398"/>
    </location>
</feature>
<evidence type="ECO:0000256" key="3">
    <source>
        <dbReference type="ARBA" id="ARBA00022692"/>
    </source>
</evidence>
<feature type="transmembrane region" description="Helical" evidence="6">
    <location>
        <begin position="211"/>
        <end position="241"/>
    </location>
</feature>
<evidence type="ECO:0000313" key="8">
    <source>
        <dbReference type="Proteomes" id="UP001501822"/>
    </source>
</evidence>
<keyword evidence="2" id="KW-1003">Cell membrane</keyword>
<sequence length="435" mass="44988">MFAHAVRRGGWTLADQVISSGTNFMLMILLARRMPAAGFGAFALLYGYYVVCLQLAQTTFAEPLMVRFPRDPQTARRALRDGSGAAAVFGLLGSVVLLLVSGPLLGGITGPVLILAALLPVLLVQSTLRMGFIAAGQPYKALVSDAVWGIGQSVATFGILTVTTKVTWVFLGWGVGGLIATGIAVAQAGVLPRVASASGWLREYGDLARPYLVEGVVLTICGYVTLLLVGKIAGLAAVGALRAADTLFGPATVMIGAGRVIAITELSRVLADRPHRIDRGTVLVTLAFGGVGAAAGLAAMSLPTSTGTWLFGGSWTLLAPLLPAQTVYRMAQGAVLGPAGALRAVQAVRALFVFRLTTAVALLFAGAAGAAFAGAEGAAMGLAGMMTLLCLYAAALYAKYRPRMTARAPGRRPVSVICTRHLGTLDHQGVENNRA</sequence>
<organism evidence="7 8">
    <name type="scientific">Actinoallomurus spadix</name>
    <dbReference type="NCBI Taxonomy" id="79912"/>
    <lineage>
        <taxon>Bacteria</taxon>
        <taxon>Bacillati</taxon>
        <taxon>Actinomycetota</taxon>
        <taxon>Actinomycetes</taxon>
        <taxon>Streptosporangiales</taxon>
        <taxon>Thermomonosporaceae</taxon>
        <taxon>Actinoallomurus</taxon>
    </lineage>
</organism>
<keyword evidence="5 6" id="KW-0472">Membrane</keyword>
<evidence type="ECO:0000256" key="6">
    <source>
        <dbReference type="SAM" id="Phobius"/>
    </source>
</evidence>